<proteinExistence type="predicted"/>
<organism evidence="1 2">
    <name type="scientific">Spongisporangium articulatum</name>
    <dbReference type="NCBI Taxonomy" id="3362603"/>
    <lineage>
        <taxon>Bacteria</taxon>
        <taxon>Bacillati</taxon>
        <taxon>Actinomycetota</taxon>
        <taxon>Actinomycetes</taxon>
        <taxon>Kineosporiales</taxon>
        <taxon>Kineosporiaceae</taxon>
        <taxon>Spongisporangium</taxon>
    </lineage>
</organism>
<name>A0ABW8ANS2_9ACTN</name>
<sequence>MLTAAEPGTVAVVQAARLAHPGRDLVASHLTAARLHKLPKPLTGWGPPTFTSNRRPVVVRPDLHIHVAELPDGAVIGSTVRLTGTARTVVDCLRSLEPRDGLAIADAALHRGLVTRQQLLGVAATQRRWPGVARARLLLQLADGRRESPFESWSAWAFEQVGVPGPEWQVVVRDPDGRFIGRGDAWWAGVIGEADGKSKYRLAAAERGGANPDSLFKVLDSERRRERNMRDVGIDVVRWGAVDVLDLVRAEALGRRIEVACRRAAEMGPYIAVVSLR</sequence>
<evidence type="ECO:0000313" key="2">
    <source>
        <dbReference type="Proteomes" id="UP001612915"/>
    </source>
</evidence>
<accession>A0ABW8ANS2</accession>
<keyword evidence="2" id="KW-1185">Reference proteome</keyword>
<comment type="caution">
    <text evidence="1">The sequence shown here is derived from an EMBL/GenBank/DDBJ whole genome shotgun (WGS) entry which is preliminary data.</text>
</comment>
<gene>
    <name evidence="1" type="ORF">ACIB24_13235</name>
</gene>
<protein>
    <submittedName>
        <fullName evidence="1">Uncharacterized protein</fullName>
    </submittedName>
</protein>
<dbReference type="EMBL" id="JBITLV010000004">
    <property type="protein sequence ID" value="MFI7588029.1"/>
    <property type="molecule type" value="Genomic_DNA"/>
</dbReference>
<dbReference type="RefSeq" id="WP_398280851.1">
    <property type="nucleotide sequence ID" value="NZ_JBITLV010000004.1"/>
</dbReference>
<reference evidence="1 2" key="1">
    <citation type="submission" date="2024-10" db="EMBL/GenBank/DDBJ databases">
        <title>The Natural Products Discovery Center: Release of the First 8490 Sequenced Strains for Exploring Actinobacteria Biosynthetic Diversity.</title>
        <authorList>
            <person name="Kalkreuter E."/>
            <person name="Kautsar S.A."/>
            <person name="Yang D."/>
            <person name="Bader C.D."/>
            <person name="Teijaro C.N."/>
            <person name="Fluegel L."/>
            <person name="Davis C.M."/>
            <person name="Simpson J.R."/>
            <person name="Lauterbach L."/>
            <person name="Steele A.D."/>
            <person name="Gui C."/>
            <person name="Meng S."/>
            <person name="Li G."/>
            <person name="Viehrig K."/>
            <person name="Ye F."/>
            <person name="Su P."/>
            <person name="Kiefer A.F."/>
            <person name="Nichols A."/>
            <person name="Cepeda A.J."/>
            <person name="Yan W."/>
            <person name="Fan B."/>
            <person name="Jiang Y."/>
            <person name="Adhikari A."/>
            <person name="Zheng C.-J."/>
            <person name="Schuster L."/>
            <person name="Cowan T.M."/>
            <person name="Smanski M.J."/>
            <person name="Chevrette M.G."/>
            <person name="De Carvalho L.P.S."/>
            <person name="Shen B."/>
        </authorList>
    </citation>
    <scope>NUCLEOTIDE SEQUENCE [LARGE SCALE GENOMIC DNA]</scope>
    <source>
        <strain evidence="1 2">NPDC049639</strain>
    </source>
</reference>
<dbReference type="Proteomes" id="UP001612915">
    <property type="component" value="Unassembled WGS sequence"/>
</dbReference>
<evidence type="ECO:0000313" key="1">
    <source>
        <dbReference type="EMBL" id="MFI7588029.1"/>
    </source>
</evidence>